<dbReference type="OrthoDB" id="284595at2"/>
<feature type="region of interest" description="Disordered" evidence="2">
    <location>
        <begin position="86"/>
        <end position="114"/>
    </location>
</feature>
<dbReference type="RefSeq" id="WP_145276785.1">
    <property type="nucleotide sequence ID" value="NZ_CP036272.1"/>
</dbReference>
<proteinExistence type="predicted"/>
<dbReference type="Proteomes" id="UP000315003">
    <property type="component" value="Chromosome"/>
</dbReference>
<dbReference type="EMBL" id="CP036272">
    <property type="protein sequence ID" value="QDT62190.1"/>
    <property type="molecule type" value="Genomic_DNA"/>
</dbReference>
<gene>
    <name evidence="3" type="ORF">SV7mr_47370</name>
</gene>
<protein>
    <submittedName>
        <fullName evidence="3">Uncharacterized protein</fullName>
    </submittedName>
</protein>
<sequence>MDFWDTFFDSDHRQRRDIESLRKSEAARKRAENRNLRSLDDQQARIEALEQQVGELRLVCQTLLTTLKESGTVKPEQISEVMHRIDAADGVVDGQSTPRGPDEPPSKGPQIRAW</sequence>
<evidence type="ECO:0000256" key="2">
    <source>
        <dbReference type="SAM" id="MobiDB-lite"/>
    </source>
</evidence>
<keyword evidence="1" id="KW-0175">Coiled coil</keyword>
<evidence type="ECO:0000256" key="1">
    <source>
        <dbReference type="SAM" id="Coils"/>
    </source>
</evidence>
<evidence type="ECO:0000313" key="3">
    <source>
        <dbReference type="EMBL" id="QDT62190.1"/>
    </source>
</evidence>
<reference evidence="3 4" key="1">
    <citation type="submission" date="2019-02" db="EMBL/GenBank/DDBJ databases">
        <title>Deep-cultivation of Planctomycetes and their phenomic and genomic characterization uncovers novel biology.</title>
        <authorList>
            <person name="Wiegand S."/>
            <person name="Jogler M."/>
            <person name="Boedeker C."/>
            <person name="Pinto D."/>
            <person name="Vollmers J."/>
            <person name="Rivas-Marin E."/>
            <person name="Kohn T."/>
            <person name="Peeters S.H."/>
            <person name="Heuer A."/>
            <person name="Rast P."/>
            <person name="Oberbeckmann S."/>
            <person name="Bunk B."/>
            <person name="Jeske O."/>
            <person name="Meyerdierks A."/>
            <person name="Storesund J.E."/>
            <person name="Kallscheuer N."/>
            <person name="Luecker S."/>
            <person name="Lage O.M."/>
            <person name="Pohl T."/>
            <person name="Merkel B.J."/>
            <person name="Hornburger P."/>
            <person name="Mueller R.-W."/>
            <person name="Bruemmer F."/>
            <person name="Labrenz M."/>
            <person name="Spormann A.M."/>
            <person name="Op den Camp H."/>
            <person name="Overmann J."/>
            <person name="Amann R."/>
            <person name="Jetten M.S.M."/>
            <person name="Mascher T."/>
            <person name="Medema M.H."/>
            <person name="Devos D.P."/>
            <person name="Kaster A.-K."/>
            <person name="Ovreas L."/>
            <person name="Rohde M."/>
            <person name="Galperin M.Y."/>
            <person name="Jogler C."/>
        </authorList>
    </citation>
    <scope>NUCLEOTIDE SEQUENCE [LARGE SCALE GENOMIC DNA]</scope>
    <source>
        <strain evidence="3 4">SV_7m_r</strain>
    </source>
</reference>
<dbReference type="AlphaFoldDB" id="A0A517T1E3"/>
<keyword evidence="4" id="KW-1185">Reference proteome</keyword>
<feature type="coiled-coil region" evidence="1">
    <location>
        <begin position="32"/>
        <end position="59"/>
    </location>
</feature>
<evidence type="ECO:0000313" key="4">
    <source>
        <dbReference type="Proteomes" id="UP000315003"/>
    </source>
</evidence>
<accession>A0A517T1E3</accession>
<organism evidence="3 4">
    <name type="scientific">Stieleria bergensis</name>
    <dbReference type="NCBI Taxonomy" id="2528025"/>
    <lineage>
        <taxon>Bacteria</taxon>
        <taxon>Pseudomonadati</taxon>
        <taxon>Planctomycetota</taxon>
        <taxon>Planctomycetia</taxon>
        <taxon>Pirellulales</taxon>
        <taxon>Pirellulaceae</taxon>
        <taxon>Stieleria</taxon>
    </lineage>
</organism>
<name>A0A517T1E3_9BACT</name>